<dbReference type="EMBL" id="LR593886">
    <property type="protein sequence ID" value="VTR94092.1"/>
    <property type="molecule type" value="Genomic_DNA"/>
</dbReference>
<dbReference type="Proteomes" id="UP000464178">
    <property type="component" value="Chromosome"/>
</dbReference>
<name>A0A6P2D3R3_9BACT</name>
<evidence type="ECO:0000313" key="2">
    <source>
        <dbReference type="Proteomes" id="UP000464178"/>
    </source>
</evidence>
<protein>
    <submittedName>
        <fullName evidence="1">Uncharacterized protein</fullName>
    </submittedName>
</protein>
<sequence length="247" mass="29107">MLNPNKYQFYRVPNIPPDCVHVSGLALRLLCRKLKIPFVPARSGQRSATDGVVVEITNEVMLRQAIAERDRRKDERKARRERLERIEEVRRLRPLHPSQRRWRKRGGKIDLPTGEPWDFTWLIYDGEEIDFLMKIEAEPGDWTNWLVYADWLEEKGETYRPNKIRQHHAKLQSIQQKAPDLTLDWANYLARYSFSRDAAIALARVLVEPQAAHPGWFERAEAAVEVYSKPGQPFDYDDVRLWISFLD</sequence>
<gene>
    <name evidence="1" type="ORF">SOIL9_36220</name>
</gene>
<evidence type="ECO:0000313" key="1">
    <source>
        <dbReference type="EMBL" id="VTR94092.1"/>
    </source>
</evidence>
<organism evidence="1 2">
    <name type="scientific">Gemmata massiliana</name>
    <dbReference type="NCBI Taxonomy" id="1210884"/>
    <lineage>
        <taxon>Bacteria</taxon>
        <taxon>Pseudomonadati</taxon>
        <taxon>Planctomycetota</taxon>
        <taxon>Planctomycetia</taxon>
        <taxon>Gemmatales</taxon>
        <taxon>Gemmataceae</taxon>
        <taxon>Gemmata</taxon>
    </lineage>
</organism>
<accession>A0A6P2D3R3</accession>
<dbReference type="KEGG" id="gms:SOIL9_36220"/>
<dbReference type="InterPro" id="IPR014338">
    <property type="entry name" value="CHP02996_rpt-companion-dom"/>
</dbReference>
<dbReference type="AlphaFoldDB" id="A0A6P2D3R3"/>
<reference evidence="1 2" key="1">
    <citation type="submission" date="2019-05" db="EMBL/GenBank/DDBJ databases">
        <authorList>
            <consortium name="Science for Life Laboratories"/>
        </authorList>
    </citation>
    <scope>NUCLEOTIDE SEQUENCE [LARGE SCALE GENOMIC DNA]</scope>
    <source>
        <strain evidence="1">Soil9</strain>
    </source>
</reference>
<proteinExistence type="predicted"/>
<keyword evidence="2" id="KW-1185">Reference proteome</keyword>
<dbReference type="RefSeq" id="WP_162668706.1">
    <property type="nucleotide sequence ID" value="NZ_LR593886.1"/>
</dbReference>
<dbReference type="NCBIfam" id="TIGR02996">
    <property type="entry name" value="rpt_mate_G_obs"/>
    <property type="match status" value="1"/>
</dbReference>